<comment type="caution">
    <text evidence="8">The sequence shown here is derived from an EMBL/GenBank/DDBJ whole genome shotgun (WGS) entry which is preliminary data.</text>
</comment>
<proteinExistence type="inferred from homology"/>
<evidence type="ECO:0000256" key="7">
    <source>
        <dbReference type="SAM" id="Phobius"/>
    </source>
</evidence>
<dbReference type="RefSeq" id="WP_311706626.1">
    <property type="nucleotide sequence ID" value="NZ_JAVREL010000014.1"/>
</dbReference>
<dbReference type="EMBL" id="JAVREL010000014">
    <property type="protein sequence ID" value="MDT0345497.1"/>
    <property type="molecule type" value="Genomic_DNA"/>
</dbReference>
<reference evidence="9" key="1">
    <citation type="submission" date="2023-07" db="EMBL/GenBank/DDBJ databases">
        <title>30 novel species of actinomycetes from the DSMZ collection.</title>
        <authorList>
            <person name="Nouioui I."/>
        </authorList>
    </citation>
    <scope>NUCLEOTIDE SEQUENCE [LARGE SCALE GENOMIC DNA]</scope>
    <source>
        <strain evidence="9">DSM 44938</strain>
    </source>
</reference>
<keyword evidence="9" id="KW-1185">Reference proteome</keyword>
<gene>
    <name evidence="8" type="ORF">RM590_23275</name>
</gene>
<dbReference type="Pfam" id="PF07681">
    <property type="entry name" value="DoxX"/>
    <property type="match status" value="1"/>
</dbReference>
<evidence type="ECO:0000256" key="4">
    <source>
        <dbReference type="ARBA" id="ARBA00022692"/>
    </source>
</evidence>
<dbReference type="Proteomes" id="UP001183246">
    <property type="component" value="Unassembled WGS sequence"/>
</dbReference>
<evidence type="ECO:0000313" key="9">
    <source>
        <dbReference type="Proteomes" id="UP001183246"/>
    </source>
</evidence>
<feature type="transmembrane region" description="Helical" evidence="7">
    <location>
        <begin position="162"/>
        <end position="182"/>
    </location>
</feature>
<keyword evidence="3" id="KW-1003">Cell membrane</keyword>
<comment type="similarity">
    <text evidence="2">Belongs to the DoxX family.</text>
</comment>
<evidence type="ECO:0000256" key="1">
    <source>
        <dbReference type="ARBA" id="ARBA00004651"/>
    </source>
</evidence>
<evidence type="ECO:0000256" key="6">
    <source>
        <dbReference type="ARBA" id="ARBA00023136"/>
    </source>
</evidence>
<name>A0ABU2MV19_9ACTN</name>
<keyword evidence="6 7" id="KW-0472">Membrane</keyword>
<evidence type="ECO:0000256" key="3">
    <source>
        <dbReference type="ARBA" id="ARBA00022475"/>
    </source>
</evidence>
<evidence type="ECO:0000256" key="5">
    <source>
        <dbReference type="ARBA" id="ARBA00022989"/>
    </source>
</evidence>
<dbReference type="InterPro" id="IPR032808">
    <property type="entry name" value="DoxX"/>
</dbReference>
<evidence type="ECO:0000313" key="8">
    <source>
        <dbReference type="EMBL" id="MDT0345497.1"/>
    </source>
</evidence>
<evidence type="ECO:0000256" key="2">
    <source>
        <dbReference type="ARBA" id="ARBA00006679"/>
    </source>
</evidence>
<keyword evidence="4 7" id="KW-0812">Transmembrane</keyword>
<dbReference type="InterPro" id="IPR051907">
    <property type="entry name" value="DoxX-like_oxidoreductase"/>
</dbReference>
<protein>
    <submittedName>
        <fullName evidence="8">DoxX family protein</fullName>
    </submittedName>
</protein>
<comment type="subcellular location">
    <subcellularLocation>
        <location evidence="1">Cell membrane</location>
        <topology evidence="1">Multi-pass membrane protein</topology>
    </subcellularLocation>
</comment>
<feature type="transmembrane region" description="Helical" evidence="7">
    <location>
        <begin position="125"/>
        <end position="142"/>
    </location>
</feature>
<organism evidence="8 9">
    <name type="scientific">Streptomyces litchfieldiae</name>
    <dbReference type="NCBI Taxonomy" id="3075543"/>
    <lineage>
        <taxon>Bacteria</taxon>
        <taxon>Bacillati</taxon>
        <taxon>Actinomycetota</taxon>
        <taxon>Actinomycetes</taxon>
        <taxon>Kitasatosporales</taxon>
        <taxon>Streptomycetaceae</taxon>
        <taxon>Streptomyces</taxon>
    </lineage>
</organism>
<dbReference type="PANTHER" id="PTHR33452">
    <property type="entry name" value="OXIDOREDUCTASE CATD-RELATED"/>
    <property type="match status" value="1"/>
</dbReference>
<feature type="transmembrane region" description="Helical" evidence="7">
    <location>
        <begin position="84"/>
        <end position="113"/>
    </location>
</feature>
<accession>A0ABU2MV19</accession>
<sequence>MTAPTLTTAPASPGPAAAAPHPGYDLGLLLLRVAVGLTMAAHGSQKLFGWFNGSGLDATGQFFDSLGYPSGETMALVAGTSETFGGLALALGLFTPLAAAAIVGTMLNAVAAVHWEGGFFSPAGIEYPMILGLGAASLALTGPGRYAADRFLPVPALRSHRLVTGLAAIALALVTAALVLLFRD</sequence>
<keyword evidence="5 7" id="KW-1133">Transmembrane helix</keyword>
<dbReference type="PANTHER" id="PTHR33452:SF1">
    <property type="entry name" value="INNER MEMBRANE PROTEIN YPHA-RELATED"/>
    <property type="match status" value="1"/>
</dbReference>